<organism evidence="2 3">
    <name type="scientific">Liparis tanakae</name>
    <name type="common">Tanaka's snailfish</name>
    <dbReference type="NCBI Taxonomy" id="230148"/>
    <lineage>
        <taxon>Eukaryota</taxon>
        <taxon>Metazoa</taxon>
        <taxon>Chordata</taxon>
        <taxon>Craniata</taxon>
        <taxon>Vertebrata</taxon>
        <taxon>Euteleostomi</taxon>
        <taxon>Actinopterygii</taxon>
        <taxon>Neopterygii</taxon>
        <taxon>Teleostei</taxon>
        <taxon>Neoteleostei</taxon>
        <taxon>Acanthomorphata</taxon>
        <taxon>Eupercaria</taxon>
        <taxon>Perciformes</taxon>
        <taxon>Cottioidei</taxon>
        <taxon>Cottales</taxon>
        <taxon>Liparidae</taxon>
        <taxon>Liparis</taxon>
    </lineage>
</organism>
<accession>A0A4Z2G4B0</accession>
<gene>
    <name evidence="2" type="ORF">EYF80_042395</name>
</gene>
<proteinExistence type="predicted"/>
<dbReference type="Proteomes" id="UP000314294">
    <property type="component" value="Unassembled WGS sequence"/>
</dbReference>
<dbReference type="AlphaFoldDB" id="A0A4Z2G4B0"/>
<evidence type="ECO:0000313" key="3">
    <source>
        <dbReference type="Proteomes" id="UP000314294"/>
    </source>
</evidence>
<protein>
    <submittedName>
        <fullName evidence="2">Uncharacterized protein</fullName>
    </submittedName>
</protein>
<evidence type="ECO:0000256" key="1">
    <source>
        <dbReference type="SAM" id="MobiDB-lite"/>
    </source>
</evidence>
<feature type="region of interest" description="Disordered" evidence="1">
    <location>
        <begin position="64"/>
        <end position="88"/>
    </location>
</feature>
<feature type="region of interest" description="Disordered" evidence="1">
    <location>
        <begin position="1"/>
        <end position="24"/>
    </location>
</feature>
<feature type="compositionally biased region" description="Basic residues" evidence="1">
    <location>
        <begin position="64"/>
        <end position="79"/>
    </location>
</feature>
<reference evidence="2 3" key="1">
    <citation type="submission" date="2019-03" db="EMBL/GenBank/DDBJ databases">
        <title>First draft genome of Liparis tanakae, snailfish: a comprehensive survey of snailfish specific genes.</title>
        <authorList>
            <person name="Kim W."/>
            <person name="Song I."/>
            <person name="Jeong J.-H."/>
            <person name="Kim D."/>
            <person name="Kim S."/>
            <person name="Ryu S."/>
            <person name="Song J.Y."/>
            <person name="Lee S.K."/>
        </authorList>
    </citation>
    <scope>NUCLEOTIDE SEQUENCE [LARGE SCALE GENOMIC DNA]</scope>
    <source>
        <tissue evidence="2">Muscle</tissue>
    </source>
</reference>
<sequence length="155" mass="17544">MKESHSSMKVRVFSTPRVSEPQCSRPKLLKSLRTSSRSLDEMSQCRPSFISVKIQGLMRAPLKRQIKHAKSSSPHRKLGSTRSMGHPELMSTKSTSMLRLMSSAHLVMVSGKQPSTWRHSGNFRTEAIFTRPQADGDKVIKRLRAARTSLKENLR</sequence>
<keyword evidence="3" id="KW-1185">Reference proteome</keyword>
<dbReference type="EMBL" id="SRLO01000744">
    <property type="protein sequence ID" value="TNN47392.1"/>
    <property type="molecule type" value="Genomic_DNA"/>
</dbReference>
<evidence type="ECO:0000313" key="2">
    <source>
        <dbReference type="EMBL" id="TNN47392.1"/>
    </source>
</evidence>
<name>A0A4Z2G4B0_9TELE</name>
<comment type="caution">
    <text evidence="2">The sequence shown here is derived from an EMBL/GenBank/DDBJ whole genome shotgun (WGS) entry which is preliminary data.</text>
</comment>